<dbReference type="GO" id="GO:0005635">
    <property type="term" value="C:nuclear envelope"/>
    <property type="evidence" value="ECO:0007669"/>
    <property type="project" value="Ensembl"/>
</dbReference>
<dbReference type="Pfam" id="PF01023">
    <property type="entry name" value="S_100"/>
    <property type="match status" value="1"/>
</dbReference>
<dbReference type="STRING" id="13616.ENSMODP00000034118"/>
<dbReference type="Bgee" id="ENSMODG00000017400">
    <property type="expression patterns" value="Expressed in placenta and 16 other cell types or tissues"/>
</dbReference>
<evidence type="ECO:0000259" key="1">
    <source>
        <dbReference type="PROSITE" id="PS50222"/>
    </source>
</evidence>
<dbReference type="Ensembl" id="ENSMODT00000035704.3">
    <property type="protein sequence ID" value="ENSMODP00000034118.2"/>
    <property type="gene ID" value="ENSMODG00000017400.4"/>
</dbReference>
<dbReference type="GO" id="GO:0048471">
    <property type="term" value="C:perinuclear region of cytoplasm"/>
    <property type="evidence" value="ECO:0000318"/>
    <property type="project" value="GO_Central"/>
</dbReference>
<dbReference type="GO" id="GO:0009898">
    <property type="term" value="C:cytoplasmic side of plasma membrane"/>
    <property type="evidence" value="ECO:0007669"/>
    <property type="project" value="Ensembl"/>
</dbReference>
<dbReference type="CTD" id="6277"/>
<evidence type="ECO:0000313" key="3">
    <source>
        <dbReference type="Proteomes" id="UP000002280"/>
    </source>
</evidence>
<dbReference type="GeneTree" id="ENSGT00940000161896"/>
<dbReference type="GO" id="GO:0042803">
    <property type="term" value="F:protein homodimerization activity"/>
    <property type="evidence" value="ECO:0007669"/>
    <property type="project" value="Ensembl"/>
</dbReference>
<dbReference type="PROSITE" id="PS50222">
    <property type="entry name" value="EF_HAND_2"/>
    <property type="match status" value="1"/>
</dbReference>
<keyword evidence="3" id="KW-1185">Reference proteome</keyword>
<evidence type="ECO:0000313" key="2">
    <source>
        <dbReference type="Ensembl" id="ENSMODP00000034118.2"/>
    </source>
</evidence>
<dbReference type="GO" id="GO:0005829">
    <property type="term" value="C:cytosol"/>
    <property type="evidence" value="ECO:0007669"/>
    <property type="project" value="Ensembl"/>
</dbReference>
<dbReference type="OrthoDB" id="8881129at2759"/>
<dbReference type="InterPro" id="IPR002048">
    <property type="entry name" value="EF_hand_dom"/>
</dbReference>
<dbReference type="Gene3D" id="1.10.238.10">
    <property type="entry name" value="EF-hand"/>
    <property type="match status" value="1"/>
</dbReference>
<dbReference type="FunCoup" id="F7E4R3">
    <property type="interactions" value="53"/>
</dbReference>
<dbReference type="HOGENOM" id="CLU_138624_2_0_1"/>
<sequence length="91" mass="10374">MESTLNDALCSIILIFHKYSSREGDKNTLNKQELKELIENELGLGDKIEDSEIVELMNSLDQNKHEEVNFQEFISFLGTVALICNELLKGE</sequence>
<dbReference type="GO" id="GO:0048306">
    <property type="term" value="F:calcium-dependent protein binding"/>
    <property type="evidence" value="ECO:0000318"/>
    <property type="project" value="GO_Central"/>
</dbReference>
<protein>
    <submittedName>
        <fullName evidence="2">S100 calcium binding protein A6</fullName>
    </submittedName>
</protein>
<proteinExistence type="predicted"/>
<dbReference type="GO" id="GO:0005634">
    <property type="term" value="C:nucleus"/>
    <property type="evidence" value="ECO:0000318"/>
    <property type="project" value="GO_Central"/>
</dbReference>
<dbReference type="eggNOG" id="ENOG502TGU1">
    <property type="taxonomic scope" value="Eukaryota"/>
</dbReference>
<dbReference type="Proteomes" id="UP000002280">
    <property type="component" value="Chromosome 2"/>
</dbReference>
<dbReference type="PANTHER" id="PTHR11639:SF80">
    <property type="entry name" value="PROTEIN S100-A6"/>
    <property type="match status" value="1"/>
</dbReference>
<feature type="domain" description="EF-hand" evidence="1">
    <location>
        <begin position="48"/>
        <end position="83"/>
    </location>
</feature>
<dbReference type="InParanoid" id="F7E4R3"/>
<dbReference type="SUPFAM" id="SSF47473">
    <property type="entry name" value="EF-hand"/>
    <property type="match status" value="1"/>
</dbReference>
<organism evidence="2 3">
    <name type="scientific">Monodelphis domestica</name>
    <name type="common">Gray short-tailed opossum</name>
    <dbReference type="NCBI Taxonomy" id="13616"/>
    <lineage>
        <taxon>Eukaryota</taxon>
        <taxon>Metazoa</taxon>
        <taxon>Chordata</taxon>
        <taxon>Craniata</taxon>
        <taxon>Vertebrata</taxon>
        <taxon>Euteleostomi</taxon>
        <taxon>Mammalia</taxon>
        <taxon>Metatheria</taxon>
        <taxon>Didelphimorphia</taxon>
        <taxon>Didelphidae</taxon>
        <taxon>Monodelphis</taxon>
    </lineage>
</organism>
<dbReference type="GO" id="GO:0008270">
    <property type="term" value="F:zinc ion binding"/>
    <property type="evidence" value="ECO:0007669"/>
    <property type="project" value="Ensembl"/>
</dbReference>
<dbReference type="InterPro" id="IPR013787">
    <property type="entry name" value="S100_Ca-bd_sub"/>
</dbReference>
<dbReference type="OMA" id="FVAIFHK"/>
<dbReference type="AlphaFoldDB" id="F7E4R3"/>
<dbReference type="GO" id="GO:0005509">
    <property type="term" value="F:calcium ion binding"/>
    <property type="evidence" value="ECO:0000318"/>
    <property type="project" value="GO_Central"/>
</dbReference>
<dbReference type="PANTHER" id="PTHR11639">
    <property type="entry name" value="S100 CALCIUM-BINDING PROTEIN"/>
    <property type="match status" value="1"/>
</dbReference>
<dbReference type="GO" id="GO:0044548">
    <property type="term" value="F:S100 protein binding"/>
    <property type="evidence" value="ECO:0000318"/>
    <property type="project" value="GO_Central"/>
</dbReference>
<gene>
    <name evidence="2" type="primary">S100A6</name>
</gene>
<name>F7E4R3_MONDO</name>
<reference evidence="2 3" key="1">
    <citation type="journal article" date="2007" name="Nature">
        <title>Genome of the marsupial Monodelphis domestica reveals innovation in non-coding sequences.</title>
        <authorList>
            <person name="Mikkelsen T.S."/>
            <person name="Wakefield M.J."/>
            <person name="Aken B."/>
            <person name="Amemiya C.T."/>
            <person name="Chang J.L."/>
            <person name="Duke S."/>
            <person name="Garber M."/>
            <person name="Gentles A.J."/>
            <person name="Goodstadt L."/>
            <person name="Heger A."/>
            <person name="Jurka J."/>
            <person name="Kamal M."/>
            <person name="Mauceli E."/>
            <person name="Searle S.M."/>
            <person name="Sharpe T."/>
            <person name="Baker M.L."/>
            <person name="Batzer M.A."/>
            <person name="Benos P.V."/>
            <person name="Belov K."/>
            <person name="Clamp M."/>
            <person name="Cook A."/>
            <person name="Cuff J."/>
            <person name="Das R."/>
            <person name="Davidow L."/>
            <person name="Deakin J.E."/>
            <person name="Fazzari M.J."/>
            <person name="Glass J.L."/>
            <person name="Grabherr M."/>
            <person name="Greally J.M."/>
            <person name="Gu W."/>
            <person name="Hore T.A."/>
            <person name="Huttley G.A."/>
            <person name="Kleber M."/>
            <person name="Jirtle R.L."/>
            <person name="Koina E."/>
            <person name="Lee J.T."/>
            <person name="Mahony S."/>
            <person name="Marra M.A."/>
            <person name="Miller R.D."/>
            <person name="Nicholls R.D."/>
            <person name="Oda M."/>
            <person name="Papenfuss A.T."/>
            <person name="Parra Z.E."/>
            <person name="Pollock D.D."/>
            <person name="Ray D.A."/>
            <person name="Schein J.E."/>
            <person name="Speed T.P."/>
            <person name="Thompson K."/>
            <person name="VandeBerg J.L."/>
            <person name="Wade C.M."/>
            <person name="Walker J.A."/>
            <person name="Waters P.D."/>
            <person name="Webber C."/>
            <person name="Weidman J.R."/>
            <person name="Xie X."/>
            <person name="Zody M.C."/>
            <person name="Baldwin J."/>
            <person name="Abdouelleil A."/>
            <person name="Abdulkadir J."/>
            <person name="Abebe A."/>
            <person name="Abera B."/>
            <person name="Abreu J."/>
            <person name="Acer S.C."/>
            <person name="Aftuck L."/>
            <person name="Alexander A."/>
            <person name="An P."/>
            <person name="Anderson E."/>
            <person name="Anderson S."/>
            <person name="Arachi H."/>
            <person name="Azer M."/>
            <person name="Bachantsang P."/>
            <person name="Barry A."/>
            <person name="Bayul T."/>
            <person name="Berlin A."/>
            <person name="Bessette D."/>
            <person name="Bloom T."/>
            <person name="Bloom T."/>
            <person name="Boguslavskiy L."/>
            <person name="Bonnet C."/>
            <person name="Boukhgalter B."/>
            <person name="Bourzgui I."/>
            <person name="Brown A."/>
            <person name="Cahill P."/>
            <person name="Channer S."/>
            <person name="Cheshatsang Y."/>
            <person name="Chuda L."/>
            <person name="Citroen M."/>
            <person name="Collymore A."/>
            <person name="Cooke P."/>
            <person name="Costello M."/>
            <person name="D'Aco K."/>
            <person name="Daza R."/>
            <person name="De Haan G."/>
            <person name="DeGray S."/>
            <person name="DeMaso C."/>
            <person name="Dhargay N."/>
            <person name="Dooley K."/>
            <person name="Dooley E."/>
            <person name="Doricent M."/>
            <person name="Dorje P."/>
            <person name="Dorjee K."/>
            <person name="Dupes A."/>
            <person name="Elong R."/>
            <person name="Falk J."/>
            <person name="Farina A."/>
            <person name="Faro S."/>
            <person name="Ferguson D."/>
            <person name="Fisher S."/>
            <person name="Foley C.D."/>
            <person name="Franke A."/>
            <person name="Friedrich D."/>
            <person name="Gadbois L."/>
            <person name="Gearin G."/>
            <person name="Gearin C.R."/>
            <person name="Giannoukos G."/>
            <person name="Goode T."/>
            <person name="Graham J."/>
            <person name="Grandbois E."/>
            <person name="Grewal S."/>
            <person name="Gyaltsen K."/>
            <person name="Hafez N."/>
            <person name="Hagos B."/>
            <person name="Hall J."/>
            <person name="Henson C."/>
            <person name="Hollinger A."/>
            <person name="Honan T."/>
            <person name="Huard M.D."/>
            <person name="Hughes L."/>
            <person name="Hurhula B."/>
            <person name="Husby M.E."/>
            <person name="Kamat A."/>
            <person name="Kanga B."/>
            <person name="Kashin S."/>
            <person name="Khazanovich D."/>
            <person name="Kisner P."/>
            <person name="Lance K."/>
            <person name="Lara M."/>
            <person name="Lee W."/>
            <person name="Lennon N."/>
            <person name="Letendre F."/>
            <person name="LeVine R."/>
            <person name="Lipovsky A."/>
            <person name="Liu X."/>
            <person name="Liu J."/>
            <person name="Liu S."/>
            <person name="Lokyitsang T."/>
            <person name="Lokyitsang Y."/>
            <person name="Lubonja R."/>
            <person name="Lui A."/>
            <person name="MacDonald P."/>
            <person name="Magnisalis V."/>
            <person name="Maru K."/>
            <person name="Matthews C."/>
            <person name="McCusker W."/>
            <person name="McDonough S."/>
            <person name="Mehta T."/>
            <person name="Meldrim J."/>
            <person name="Meneus L."/>
            <person name="Mihai O."/>
            <person name="Mihalev A."/>
            <person name="Mihova T."/>
            <person name="Mittelman R."/>
            <person name="Mlenga V."/>
            <person name="Montmayeur A."/>
            <person name="Mulrain L."/>
            <person name="Navidi A."/>
            <person name="Naylor J."/>
            <person name="Negash T."/>
            <person name="Nguyen T."/>
            <person name="Nguyen N."/>
            <person name="Nicol R."/>
            <person name="Norbu C."/>
            <person name="Norbu N."/>
            <person name="Novod N."/>
            <person name="O'Neill B."/>
            <person name="Osman S."/>
            <person name="Markiewicz E."/>
            <person name="Oyono O.L."/>
            <person name="Patti C."/>
            <person name="Phunkhang P."/>
            <person name="Pierre F."/>
            <person name="Priest M."/>
            <person name="Raghuraman S."/>
            <person name="Rege F."/>
            <person name="Reyes R."/>
            <person name="Rise C."/>
            <person name="Rogov P."/>
            <person name="Ross K."/>
            <person name="Ryan E."/>
            <person name="Settipalli S."/>
            <person name="Shea T."/>
            <person name="Sherpa N."/>
            <person name="Shi L."/>
            <person name="Shih D."/>
            <person name="Sparrow T."/>
            <person name="Spaulding J."/>
            <person name="Stalker J."/>
            <person name="Stange-Thomann N."/>
            <person name="Stavropoulos S."/>
            <person name="Stone C."/>
            <person name="Strader C."/>
            <person name="Tesfaye S."/>
            <person name="Thomson T."/>
            <person name="Thoulutsang Y."/>
            <person name="Thoulutsang D."/>
            <person name="Topham K."/>
            <person name="Topping I."/>
            <person name="Tsamla T."/>
            <person name="Vassiliev H."/>
            <person name="Vo A."/>
            <person name="Wangchuk T."/>
            <person name="Wangdi T."/>
            <person name="Weiand M."/>
            <person name="Wilkinson J."/>
            <person name="Wilson A."/>
            <person name="Yadav S."/>
            <person name="Young G."/>
            <person name="Yu Q."/>
            <person name="Zembek L."/>
            <person name="Zhong D."/>
            <person name="Zimmer A."/>
            <person name="Zwirko Z."/>
            <person name="Jaffe D.B."/>
            <person name="Alvarez P."/>
            <person name="Brockman W."/>
            <person name="Butler J."/>
            <person name="Chin C."/>
            <person name="Gnerre S."/>
            <person name="MacCallum I."/>
            <person name="Graves J.A."/>
            <person name="Ponting C.P."/>
            <person name="Breen M."/>
            <person name="Samollow P.B."/>
            <person name="Lander E.S."/>
            <person name="Lindblad-Toh K."/>
        </authorList>
    </citation>
    <scope>NUCLEOTIDE SEQUENCE [LARGE SCALE GENOMIC DNA]</scope>
</reference>
<dbReference type="SMART" id="SM01394">
    <property type="entry name" value="S_100"/>
    <property type="match status" value="1"/>
</dbReference>
<accession>F7E4R3</accession>
<dbReference type="GO" id="GO:0005523">
    <property type="term" value="F:tropomyosin binding"/>
    <property type="evidence" value="ECO:0007669"/>
    <property type="project" value="Ensembl"/>
</dbReference>
<dbReference type="GeneID" id="100019435"/>
<dbReference type="RefSeq" id="XP_001372287.2">
    <property type="nucleotide sequence ID" value="XM_001372250.4"/>
</dbReference>
<dbReference type="GO" id="GO:0001726">
    <property type="term" value="C:ruffle"/>
    <property type="evidence" value="ECO:0007669"/>
    <property type="project" value="Ensembl"/>
</dbReference>
<reference evidence="2" key="3">
    <citation type="submission" date="2025-09" db="UniProtKB">
        <authorList>
            <consortium name="Ensembl"/>
        </authorList>
    </citation>
    <scope>IDENTIFICATION</scope>
</reference>
<reference evidence="2" key="2">
    <citation type="submission" date="2025-08" db="UniProtKB">
        <authorList>
            <consortium name="Ensembl"/>
        </authorList>
    </citation>
    <scope>IDENTIFICATION</scope>
</reference>
<dbReference type="KEGG" id="mdo:100019435"/>
<dbReference type="InterPro" id="IPR011992">
    <property type="entry name" value="EF-hand-dom_pair"/>
</dbReference>